<accession>A0A3B0V980</accession>
<protein>
    <submittedName>
        <fullName evidence="1">Long-chain-fatty-acid--CoA ligase</fullName>
        <ecNumber evidence="1">6.2.1.3</ecNumber>
    </submittedName>
</protein>
<keyword evidence="1" id="KW-0436">Ligase</keyword>
<dbReference type="EMBL" id="UOEX01000321">
    <property type="protein sequence ID" value="VAW40145.1"/>
    <property type="molecule type" value="Genomic_DNA"/>
</dbReference>
<organism evidence="1">
    <name type="scientific">hydrothermal vent metagenome</name>
    <dbReference type="NCBI Taxonomy" id="652676"/>
    <lineage>
        <taxon>unclassified sequences</taxon>
        <taxon>metagenomes</taxon>
        <taxon>ecological metagenomes</taxon>
    </lineage>
</organism>
<sequence>MENLGRHQAPRKVVIRSSLPKNAAGKILKRELRREGELERGVDINVRLKDKG</sequence>
<dbReference type="SUPFAM" id="SSF56801">
    <property type="entry name" value="Acetyl-CoA synthetase-like"/>
    <property type="match status" value="1"/>
</dbReference>
<dbReference type="Gene3D" id="3.30.300.30">
    <property type="match status" value="1"/>
</dbReference>
<proteinExistence type="predicted"/>
<gene>
    <name evidence="1" type="ORF">MNBD_DELTA03-133</name>
</gene>
<dbReference type="AlphaFoldDB" id="A0A3B0V980"/>
<dbReference type="InterPro" id="IPR045851">
    <property type="entry name" value="AMP-bd_C_sf"/>
</dbReference>
<evidence type="ECO:0000313" key="1">
    <source>
        <dbReference type="EMBL" id="VAW40145.1"/>
    </source>
</evidence>
<reference evidence="1" key="1">
    <citation type="submission" date="2018-06" db="EMBL/GenBank/DDBJ databases">
        <authorList>
            <person name="Zhirakovskaya E."/>
        </authorList>
    </citation>
    <scope>NUCLEOTIDE SEQUENCE</scope>
</reference>
<dbReference type="GO" id="GO:0004467">
    <property type="term" value="F:long-chain fatty acid-CoA ligase activity"/>
    <property type="evidence" value="ECO:0007669"/>
    <property type="project" value="UniProtKB-EC"/>
</dbReference>
<name>A0A3B0V980_9ZZZZ</name>
<dbReference type="EC" id="6.2.1.3" evidence="1"/>